<dbReference type="Pfam" id="PF00072">
    <property type="entry name" value="Response_reg"/>
    <property type="match status" value="1"/>
</dbReference>
<dbReference type="GO" id="GO:0008081">
    <property type="term" value="F:phosphoric diester hydrolase activity"/>
    <property type="evidence" value="ECO:0007669"/>
    <property type="project" value="UniProtKB-ARBA"/>
</dbReference>
<dbReference type="EMBL" id="QUSW01000007">
    <property type="protein sequence ID" value="RQP22549.1"/>
    <property type="molecule type" value="Genomic_DNA"/>
</dbReference>
<keyword evidence="2" id="KW-0175">Coiled coil</keyword>
<dbReference type="GO" id="GO:0000160">
    <property type="term" value="P:phosphorelay signal transduction system"/>
    <property type="evidence" value="ECO:0007669"/>
    <property type="project" value="InterPro"/>
</dbReference>
<feature type="domain" description="HD-GYP" evidence="4">
    <location>
        <begin position="180"/>
        <end position="376"/>
    </location>
</feature>
<organism evidence="5 6">
    <name type="scientific">Piscinibacter terrae</name>
    <dbReference type="NCBI Taxonomy" id="2496871"/>
    <lineage>
        <taxon>Bacteria</taxon>
        <taxon>Pseudomonadati</taxon>
        <taxon>Pseudomonadota</taxon>
        <taxon>Betaproteobacteria</taxon>
        <taxon>Burkholderiales</taxon>
        <taxon>Sphaerotilaceae</taxon>
        <taxon>Piscinibacter</taxon>
    </lineage>
</organism>
<feature type="domain" description="Response regulatory" evidence="3">
    <location>
        <begin position="10"/>
        <end position="125"/>
    </location>
</feature>
<dbReference type="PANTHER" id="PTHR45228">
    <property type="entry name" value="CYCLIC DI-GMP PHOSPHODIESTERASE TM_0186-RELATED"/>
    <property type="match status" value="1"/>
</dbReference>
<keyword evidence="6" id="KW-1185">Reference proteome</keyword>
<dbReference type="OrthoDB" id="9774747at2"/>
<dbReference type="InterPro" id="IPR001789">
    <property type="entry name" value="Sig_transdc_resp-reg_receiver"/>
</dbReference>
<dbReference type="Gene3D" id="3.40.50.2300">
    <property type="match status" value="1"/>
</dbReference>
<comment type="caution">
    <text evidence="5">The sequence shown here is derived from an EMBL/GenBank/DDBJ whole genome shotgun (WGS) entry which is preliminary data.</text>
</comment>
<dbReference type="InterPro" id="IPR037522">
    <property type="entry name" value="HD_GYP_dom"/>
</dbReference>
<dbReference type="Gene3D" id="1.10.3210.10">
    <property type="entry name" value="Hypothetical protein af1432"/>
    <property type="match status" value="1"/>
</dbReference>
<dbReference type="SUPFAM" id="SSF52172">
    <property type="entry name" value="CheY-like"/>
    <property type="match status" value="1"/>
</dbReference>
<dbReference type="SUPFAM" id="SSF109604">
    <property type="entry name" value="HD-domain/PDEase-like"/>
    <property type="match status" value="1"/>
</dbReference>
<name>A0A3N7JMT7_9BURK</name>
<dbReference type="Proteomes" id="UP000267464">
    <property type="component" value="Unassembled WGS sequence"/>
</dbReference>
<evidence type="ECO:0000259" key="3">
    <source>
        <dbReference type="PROSITE" id="PS50110"/>
    </source>
</evidence>
<proteinExistence type="predicted"/>
<keyword evidence="1" id="KW-0597">Phosphoprotein</keyword>
<evidence type="ECO:0000313" key="6">
    <source>
        <dbReference type="Proteomes" id="UP000267464"/>
    </source>
</evidence>
<reference evidence="5 6" key="1">
    <citation type="submission" date="2018-08" db="EMBL/GenBank/DDBJ databases">
        <authorList>
            <person name="Khan S.A."/>
            <person name="Jeon C.O."/>
            <person name="Chun B.H."/>
            <person name="Jeong S.E."/>
        </authorList>
    </citation>
    <scope>NUCLEOTIDE SEQUENCE [LARGE SCALE GENOMIC DNA]</scope>
    <source>
        <strain evidence="5 6">S-16</strain>
    </source>
</reference>
<dbReference type="PROSITE" id="PS50110">
    <property type="entry name" value="RESPONSE_REGULATORY"/>
    <property type="match status" value="1"/>
</dbReference>
<protein>
    <submittedName>
        <fullName evidence="5">Response regulator</fullName>
    </submittedName>
</protein>
<sequence length="434" mass="48114">MADAIGAGFSVLAVDDEPNIVSALRRTLRSRGFTVHTALGGAEGLQLLESQSVDVIISDMRMPEMTGAQFLQAARAKLPEAVRILLTGYADITSTIEAVNHGEIFRYLSKPWEDEVLLSVVNDGLERKRLARERDQLLALTKEQNAQLQRHAEELELKVQERTQDLQKASDEIKVAHGRISADFQGTVKVLSTILEQRPGLTGGVSRRVAEKVKNLGPRVGLCNEELQDTIYAALLEDLGKLTFSEQWLTTPLHALNTRDRDEFMKHPLHADGYLMSLQSLRGAGRVLRSLYERWDGKGMPAHLKGDAIPLGARVLRAASEYERLRAGSIETRAFTHQDACNWLKNGSETRFDPKVSAAFVALLNEEANTVPTRTLPVSGLKPGMVLAQDLTAGIGVLLLSKDHLLEEAMIRRLDAFQRRIGKDLQVIVYRSTT</sequence>
<evidence type="ECO:0000313" key="5">
    <source>
        <dbReference type="EMBL" id="RQP22549.1"/>
    </source>
</evidence>
<evidence type="ECO:0000259" key="4">
    <source>
        <dbReference type="PROSITE" id="PS51832"/>
    </source>
</evidence>
<dbReference type="RefSeq" id="WP_124542772.1">
    <property type="nucleotide sequence ID" value="NZ_QUSW01000007.1"/>
</dbReference>
<feature type="modified residue" description="4-aspartylphosphate" evidence="1">
    <location>
        <position position="59"/>
    </location>
</feature>
<feature type="coiled-coil region" evidence="2">
    <location>
        <begin position="138"/>
        <end position="172"/>
    </location>
</feature>
<dbReference type="Pfam" id="PF13487">
    <property type="entry name" value="HD_5"/>
    <property type="match status" value="1"/>
</dbReference>
<dbReference type="PROSITE" id="PS51832">
    <property type="entry name" value="HD_GYP"/>
    <property type="match status" value="1"/>
</dbReference>
<gene>
    <name evidence="5" type="ORF">DZC73_23295</name>
</gene>
<dbReference type="InterPro" id="IPR003607">
    <property type="entry name" value="HD/PDEase_dom"/>
</dbReference>
<evidence type="ECO:0000256" key="2">
    <source>
        <dbReference type="SAM" id="Coils"/>
    </source>
</evidence>
<dbReference type="CDD" id="cd00077">
    <property type="entry name" value="HDc"/>
    <property type="match status" value="1"/>
</dbReference>
<dbReference type="CDD" id="cd17569">
    <property type="entry name" value="REC_HupR-like"/>
    <property type="match status" value="1"/>
</dbReference>
<dbReference type="InterPro" id="IPR052020">
    <property type="entry name" value="Cyclic_di-GMP/3'3'-cGAMP_PDE"/>
</dbReference>
<evidence type="ECO:0000256" key="1">
    <source>
        <dbReference type="PROSITE-ProRule" id="PRU00169"/>
    </source>
</evidence>
<dbReference type="AlphaFoldDB" id="A0A3N7JMT7"/>
<dbReference type="InterPro" id="IPR011006">
    <property type="entry name" value="CheY-like_superfamily"/>
</dbReference>
<dbReference type="SMART" id="SM00448">
    <property type="entry name" value="REC"/>
    <property type="match status" value="1"/>
</dbReference>
<dbReference type="PANTHER" id="PTHR45228:SF8">
    <property type="entry name" value="TWO-COMPONENT RESPONSE REGULATOR-RELATED"/>
    <property type="match status" value="1"/>
</dbReference>
<accession>A0A3N7JMT7</accession>
<reference evidence="5 6" key="2">
    <citation type="submission" date="2018-12" db="EMBL/GenBank/DDBJ databases">
        <title>Rhizobacter gummiphilus sp. nov., a rubber-degrading bacterium isolated from the soil of a botanical garden in Japan.</title>
        <authorList>
            <person name="Shunsuke S.S."/>
        </authorList>
    </citation>
    <scope>NUCLEOTIDE SEQUENCE [LARGE SCALE GENOMIC DNA]</scope>
    <source>
        <strain evidence="5 6">S-16</strain>
    </source>
</reference>